<organism evidence="8 9">
    <name type="scientific">Crocosphaera subtropica (strain ATCC 51142 / BH68)</name>
    <name type="common">Cyanothece sp. (strain ATCC 51142)</name>
    <dbReference type="NCBI Taxonomy" id="43989"/>
    <lineage>
        <taxon>Bacteria</taxon>
        <taxon>Bacillati</taxon>
        <taxon>Cyanobacteriota</taxon>
        <taxon>Cyanophyceae</taxon>
        <taxon>Oscillatoriophycideae</taxon>
        <taxon>Chroococcales</taxon>
        <taxon>Aphanothecaceae</taxon>
        <taxon>Crocosphaera</taxon>
        <taxon>Crocosphaera subtropica</taxon>
    </lineage>
</organism>
<dbReference type="GO" id="GO:0003856">
    <property type="term" value="F:3-dehydroquinate synthase activity"/>
    <property type="evidence" value="ECO:0007669"/>
    <property type="project" value="TreeGrafter"/>
</dbReference>
<dbReference type="PANTHER" id="PTHR43622:SF3">
    <property type="entry name" value="2-EPI-5-EPI-VALIOLONE SYNTHASE"/>
    <property type="match status" value="1"/>
</dbReference>
<evidence type="ECO:0000256" key="4">
    <source>
        <dbReference type="ARBA" id="ARBA00023027"/>
    </source>
</evidence>
<reference evidence="8 9" key="1">
    <citation type="journal article" date="2008" name="Proc. Natl. Acad. Sci. U.S.A.">
        <title>The genome of Cyanothece 51142, a unicellular diazotrophic cyanobacterium important in the marine nitrogen cycle.</title>
        <authorList>
            <person name="Welsh E.A."/>
            <person name="Liberton M."/>
            <person name="Stoeckel J."/>
            <person name="Loh T."/>
            <person name="Elvitigala T."/>
            <person name="Wang C."/>
            <person name="Wollam A."/>
            <person name="Fulton R.S."/>
            <person name="Clifton S.W."/>
            <person name="Jacobs J.M."/>
            <person name="Aurora R."/>
            <person name="Ghosh B.K."/>
            <person name="Sherman L.A."/>
            <person name="Smith R.D."/>
            <person name="Wilson R.K."/>
            <person name="Pakrasi H.B."/>
        </authorList>
    </citation>
    <scope>NUCLEOTIDE SEQUENCE [LARGE SCALE GENOMIC DNA]</scope>
    <source>
        <strain evidence="9">ATCC 51142 / BH68</strain>
    </source>
</reference>
<keyword evidence="9" id="KW-1185">Reference proteome</keyword>
<feature type="domain" description="3-dehydroquinate synthase C-terminal" evidence="7">
    <location>
        <begin position="230"/>
        <end position="363"/>
    </location>
</feature>
<evidence type="ECO:0000256" key="5">
    <source>
        <dbReference type="ARBA" id="ARBA00023239"/>
    </source>
</evidence>
<dbReference type="RefSeq" id="WP_009547444.1">
    <property type="nucleotide sequence ID" value="NC_010546.1"/>
</dbReference>
<accession>B1WX01</accession>
<dbReference type="InterPro" id="IPR035872">
    <property type="entry name" value="EEVS-like"/>
</dbReference>
<gene>
    <name evidence="8" type="primary">aroB3</name>
    <name evidence="8" type="ordered locus">cce_3122</name>
</gene>
<evidence type="ECO:0000313" key="8">
    <source>
        <dbReference type="EMBL" id="ACB52470.1"/>
    </source>
</evidence>
<dbReference type="CDD" id="cd08199">
    <property type="entry name" value="EEVS"/>
    <property type="match status" value="1"/>
</dbReference>
<evidence type="ECO:0000256" key="2">
    <source>
        <dbReference type="ARBA" id="ARBA00022723"/>
    </source>
</evidence>
<protein>
    <submittedName>
        <fullName evidence="8">3-dehydroquinate synthase</fullName>
    </submittedName>
</protein>
<dbReference type="PANTHER" id="PTHR43622">
    <property type="entry name" value="3-DEHYDROQUINATE SYNTHASE"/>
    <property type="match status" value="1"/>
</dbReference>
<dbReference type="KEGG" id="cyt:cce_3122"/>
<dbReference type="Gene3D" id="1.20.1090.10">
    <property type="entry name" value="Dehydroquinate synthase-like - alpha domain"/>
    <property type="match status" value="1"/>
</dbReference>
<proteinExistence type="predicted"/>
<dbReference type="InterPro" id="IPR056179">
    <property type="entry name" value="DHQS_C"/>
</dbReference>
<dbReference type="GO" id="GO:0017000">
    <property type="term" value="P:antibiotic biosynthetic process"/>
    <property type="evidence" value="ECO:0007669"/>
    <property type="project" value="InterPro"/>
</dbReference>
<comment type="cofactor">
    <cofactor evidence="1">
        <name>NAD(+)</name>
        <dbReference type="ChEBI" id="CHEBI:57540"/>
    </cofactor>
</comment>
<dbReference type="GO" id="GO:0000166">
    <property type="term" value="F:nucleotide binding"/>
    <property type="evidence" value="ECO:0007669"/>
    <property type="project" value="UniProtKB-KW"/>
</dbReference>
<dbReference type="Pfam" id="PF24621">
    <property type="entry name" value="DHQS_C"/>
    <property type="match status" value="1"/>
</dbReference>
<name>B1WX01_CROS5</name>
<sequence>MVQAKPLTEKTVSKSNQIIQFNHPVKYRTSEWYTGQGEIVASGDNRSFEVSASYNLKSTVKLVNEILNPNNPTLAEIYSHRGRCVAIVDLTVDELYGDAIRRYFKYHEIPLELLPCRAWESDKTPQTVHNLLAFLGKDGCDVSRNEPVLVIGGGVLSDVAGLACALQHRRTPYIMIGTTVVAAIDAGPSPRTCTNGSQFKNSMGVYHPPVLTLVDRTFFRTLDTGHIRNGMAEIIKMAVTDDAILFQLMEEYGTRLLETHFATLEGDEELEKIADEVIYRALFSYMKHEGTNMFETYQDRPHAYGHTWSPRFEPAAKLMHGHAVSIGMAFGASLATEMGWLSSEDRDRIIALCSSIGLSVFHPIIEDMDIMLEGQKNMRRKRGEGGLWAPLPTGIGECDFAQEVSSGLLQQAVNNHKTLCVSLPSGGEGKEMYLSDLGLA</sequence>
<evidence type="ECO:0000256" key="3">
    <source>
        <dbReference type="ARBA" id="ARBA00022741"/>
    </source>
</evidence>
<dbReference type="HOGENOM" id="CLU_001201_0_4_3"/>
<dbReference type="eggNOG" id="COG0337">
    <property type="taxonomic scope" value="Bacteria"/>
</dbReference>
<dbReference type="STRING" id="43989.cce_3122"/>
<dbReference type="SUPFAM" id="SSF56796">
    <property type="entry name" value="Dehydroquinate synthase-like"/>
    <property type="match status" value="1"/>
</dbReference>
<dbReference type="InterPro" id="IPR050071">
    <property type="entry name" value="Dehydroquinate_synthase"/>
</dbReference>
<dbReference type="GO" id="GO:0046872">
    <property type="term" value="F:metal ion binding"/>
    <property type="evidence" value="ECO:0007669"/>
    <property type="project" value="UniProtKB-KW"/>
</dbReference>
<dbReference type="Proteomes" id="UP000001203">
    <property type="component" value="Chromosome circular"/>
</dbReference>
<evidence type="ECO:0000259" key="7">
    <source>
        <dbReference type="Pfam" id="PF24621"/>
    </source>
</evidence>
<dbReference type="AlphaFoldDB" id="B1WX01"/>
<dbReference type="InterPro" id="IPR030960">
    <property type="entry name" value="DHQS/DOIS_N"/>
</dbReference>
<evidence type="ECO:0000313" key="9">
    <source>
        <dbReference type="Proteomes" id="UP000001203"/>
    </source>
</evidence>
<evidence type="ECO:0000259" key="6">
    <source>
        <dbReference type="Pfam" id="PF01761"/>
    </source>
</evidence>
<dbReference type="Pfam" id="PF01761">
    <property type="entry name" value="DHQ_synthase"/>
    <property type="match status" value="1"/>
</dbReference>
<dbReference type="Gene3D" id="3.40.50.1970">
    <property type="match status" value="1"/>
</dbReference>
<keyword evidence="4" id="KW-0520">NAD</keyword>
<keyword evidence="5" id="KW-0456">Lyase</keyword>
<keyword evidence="3" id="KW-0547">Nucleotide-binding</keyword>
<keyword evidence="2" id="KW-0479">Metal-binding</keyword>
<feature type="domain" description="3-dehydroquinate synthase N-terminal" evidence="6">
    <location>
        <begin position="119"/>
        <end position="228"/>
    </location>
</feature>
<dbReference type="OrthoDB" id="9806583at2"/>
<dbReference type="SMR" id="B1WX01"/>
<evidence type="ECO:0000256" key="1">
    <source>
        <dbReference type="ARBA" id="ARBA00001911"/>
    </source>
</evidence>
<dbReference type="EMBL" id="CP000806">
    <property type="protein sequence ID" value="ACB52470.1"/>
    <property type="molecule type" value="Genomic_DNA"/>
</dbReference>